<dbReference type="EMBL" id="JAROCY010000018">
    <property type="protein sequence ID" value="MDF8334963.1"/>
    <property type="molecule type" value="Genomic_DNA"/>
</dbReference>
<dbReference type="PANTHER" id="PTHR43459">
    <property type="entry name" value="ENOYL-COA HYDRATASE"/>
    <property type="match status" value="1"/>
</dbReference>
<dbReference type="InterPro" id="IPR029045">
    <property type="entry name" value="ClpP/crotonase-like_dom_sf"/>
</dbReference>
<feature type="region of interest" description="Disordered" evidence="2">
    <location>
        <begin position="239"/>
        <end position="267"/>
    </location>
</feature>
<reference evidence="3 4" key="1">
    <citation type="submission" date="2023-03" db="EMBL/GenBank/DDBJ databases">
        <title>Novosphingobium cyanobacteriorum sp. nov., isolated from a eutrophic reservoir during the Microcystis bloom period.</title>
        <authorList>
            <person name="Kang M."/>
            <person name="Le V."/>
            <person name="Ko S.-R."/>
            <person name="Lee S.-A."/>
            <person name="Ahn C.-Y."/>
        </authorList>
    </citation>
    <scope>NUCLEOTIDE SEQUENCE [LARGE SCALE GENOMIC DNA]</scope>
    <source>
        <strain evidence="3 4">HBC54</strain>
    </source>
</reference>
<proteinExistence type="inferred from homology"/>
<keyword evidence="4" id="KW-1185">Reference proteome</keyword>
<protein>
    <submittedName>
        <fullName evidence="3">Enoyl-CoA hydratase/isomerase family protein</fullName>
    </submittedName>
</protein>
<dbReference type="InterPro" id="IPR014748">
    <property type="entry name" value="Enoyl-CoA_hydra_C"/>
</dbReference>
<gene>
    <name evidence="3" type="ORF">POM99_17275</name>
</gene>
<organism evidence="3 4">
    <name type="scientific">Novosphingobium cyanobacteriorum</name>
    <dbReference type="NCBI Taxonomy" id="3024215"/>
    <lineage>
        <taxon>Bacteria</taxon>
        <taxon>Pseudomonadati</taxon>
        <taxon>Pseudomonadota</taxon>
        <taxon>Alphaproteobacteria</taxon>
        <taxon>Sphingomonadales</taxon>
        <taxon>Sphingomonadaceae</taxon>
        <taxon>Novosphingobium</taxon>
    </lineage>
</organism>
<dbReference type="CDD" id="cd06558">
    <property type="entry name" value="crotonase-like"/>
    <property type="match status" value="1"/>
</dbReference>
<dbReference type="SUPFAM" id="SSF52096">
    <property type="entry name" value="ClpP/crotonase"/>
    <property type="match status" value="1"/>
</dbReference>
<dbReference type="RefSeq" id="WP_277279734.1">
    <property type="nucleotide sequence ID" value="NZ_JAROCY010000018.1"/>
</dbReference>
<dbReference type="Proteomes" id="UP001222770">
    <property type="component" value="Unassembled WGS sequence"/>
</dbReference>
<dbReference type="Gene3D" id="3.90.226.10">
    <property type="entry name" value="2-enoyl-CoA Hydratase, Chain A, domain 1"/>
    <property type="match status" value="1"/>
</dbReference>
<evidence type="ECO:0000256" key="2">
    <source>
        <dbReference type="SAM" id="MobiDB-lite"/>
    </source>
</evidence>
<sequence>MADASENTEGLRISIADGIATLTLDCPSIRNGIREDVALEYAGFFEEANQNPDVRAIVLTSTGKDFSIGGAPGLVPKPPARTQMDYRFTSLPHIAMFKAIWEVEKPVVSAVNGTVAGVGWLLALLADLVVAAKGSRWTHVFVRQAMIPHAGDSFFLPRIIPFHRLNEIALLGDAVTADTLSEWGLINRLVEPGAELDTAMELARKLADQPTRSLGLAKRHYRRSLEADFNTMMREEMAGQALNSTTVDRQEAGKARGEGRKPRFVGD</sequence>
<name>A0ABT6CM22_9SPHN</name>
<evidence type="ECO:0000256" key="1">
    <source>
        <dbReference type="ARBA" id="ARBA00005254"/>
    </source>
</evidence>
<evidence type="ECO:0000313" key="3">
    <source>
        <dbReference type="EMBL" id="MDF8334963.1"/>
    </source>
</evidence>
<dbReference type="InterPro" id="IPR001753">
    <property type="entry name" value="Enoyl-CoA_hydra/iso"/>
</dbReference>
<comment type="similarity">
    <text evidence="1">Belongs to the enoyl-CoA hydratase/isomerase family.</text>
</comment>
<dbReference type="Gene3D" id="1.10.12.10">
    <property type="entry name" value="Lyase 2-enoyl-coa Hydratase, Chain A, domain 2"/>
    <property type="match status" value="1"/>
</dbReference>
<dbReference type="PANTHER" id="PTHR43459:SF1">
    <property type="entry name" value="EG:BACN32G11.4 PROTEIN"/>
    <property type="match status" value="1"/>
</dbReference>
<dbReference type="Pfam" id="PF00378">
    <property type="entry name" value="ECH_1"/>
    <property type="match status" value="1"/>
</dbReference>
<feature type="compositionally biased region" description="Basic and acidic residues" evidence="2">
    <location>
        <begin position="248"/>
        <end position="267"/>
    </location>
</feature>
<accession>A0ABT6CM22</accession>
<comment type="caution">
    <text evidence="3">The sequence shown here is derived from an EMBL/GenBank/DDBJ whole genome shotgun (WGS) entry which is preliminary data.</text>
</comment>
<evidence type="ECO:0000313" key="4">
    <source>
        <dbReference type="Proteomes" id="UP001222770"/>
    </source>
</evidence>